<accession>A0A1R3U2E5</accession>
<organism evidence="1 2">
    <name type="scientific">Agrobacterium rosae</name>
    <dbReference type="NCBI Taxonomy" id="1972867"/>
    <lineage>
        <taxon>Bacteria</taxon>
        <taxon>Pseudomonadati</taxon>
        <taxon>Pseudomonadota</taxon>
        <taxon>Alphaproteobacteria</taxon>
        <taxon>Hyphomicrobiales</taxon>
        <taxon>Rhizobiaceae</taxon>
        <taxon>Rhizobium/Agrobacterium group</taxon>
        <taxon>Agrobacterium</taxon>
    </lineage>
</organism>
<protein>
    <submittedName>
        <fullName evidence="1">Uncharacterized protein</fullName>
    </submittedName>
</protein>
<sequence>MQASPNHWVQPFSAARVCNFMGVPSGVPALLRARLGRRKQSQIAEFGRGTIVRFPKDTTTQAILWHFATQSGIADLGEGLIKRDSLTRNVEVR</sequence>
<name>A0A1R3U2E5_9HYPH</name>
<gene>
    <name evidence="1" type="ORF">DSM25559_5075</name>
</gene>
<evidence type="ECO:0000313" key="2">
    <source>
        <dbReference type="Proteomes" id="UP000187891"/>
    </source>
</evidence>
<evidence type="ECO:0000313" key="1">
    <source>
        <dbReference type="EMBL" id="SCX35658.1"/>
    </source>
</evidence>
<dbReference type="Proteomes" id="UP000187891">
    <property type="component" value="Unassembled WGS sequence"/>
</dbReference>
<proteinExistence type="predicted"/>
<dbReference type="EMBL" id="FMUE01000022">
    <property type="protein sequence ID" value="SCX35658.1"/>
    <property type="molecule type" value="Genomic_DNA"/>
</dbReference>
<reference evidence="2" key="1">
    <citation type="submission" date="2016-10" db="EMBL/GenBank/DDBJ databases">
        <authorList>
            <person name="Wibberg D."/>
        </authorList>
    </citation>
    <scope>NUCLEOTIDE SEQUENCE [LARGE SCALE GENOMIC DNA]</scope>
</reference>
<dbReference type="AlphaFoldDB" id="A0A1R3U2E5"/>
<dbReference type="STRING" id="1907666.DSM25559_5075"/>